<proteinExistence type="predicted"/>
<dbReference type="AlphaFoldDB" id="A0A1J1IK56"/>
<protein>
    <submittedName>
        <fullName evidence="1">CLUMA_CG013883, isoform A</fullName>
    </submittedName>
</protein>
<keyword evidence="2" id="KW-1185">Reference proteome</keyword>
<dbReference type="EMBL" id="CVRI01000054">
    <property type="protein sequence ID" value="CRL00623.1"/>
    <property type="molecule type" value="Genomic_DNA"/>
</dbReference>
<gene>
    <name evidence="1" type="ORF">CLUMA_CG013883</name>
</gene>
<accession>A0A1J1IK56</accession>
<evidence type="ECO:0000313" key="2">
    <source>
        <dbReference type="Proteomes" id="UP000183832"/>
    </source>
</evidence>
<reference evidence="1 2" key="1">
    <citation type="submission" date="2015-04" db="EMBL/GenBank/DDBJ databases">
        <authorList>
            <person name="Syromyatnikov M.Y."/>
            <person name="Popov V.N."/>
        </authorList>
    </citation>
    <scope>NUCLEOTIDE SEQUENCE [LARGE SCALE GENOMIC DNA]</scope>
</reference>
<sequence length="75" mass="8990">MVLLILAQQTYSRRVPEVRIPKIELRSITNPFWEQQMLEFGFLFCEQLPKISCWLPTQLKSLRVHSLTKTMNRKK</sequence>
<dbReference type="Proteomes" id="UP000183832">
    <property type="component" value="Unassembled WGS sequence"/>
</dbReference>
<organism evidence="1 2">
    <name type="scientific">Clunio marinus</name>
    <dbReference type="NCBI Taxonomy" id="568069"/>
    <lineage>
        <taxon>Eukaryota</taxon>
        <taxon>Metazoa</taxon>
        <taxon>Ecdysozoa</taxon>
        <taxon>Arthropoda</taxon>
        <taxon>Hexapoda</taxon>
        <taxon>Insecta</taxon>
        <taxon>Pterygota</taxon>
        <taxon>Neoptera</taxon>
        <taxon>Endopterygota</taxon>
        <taxon>Diptera</taxon>
        <taxon>Nematocera</taxon>
        <taxon>Chironomoidea</taxon>
        <taxon>Chironomidae</taxon>
        <taxon>Clunio</taxon>
    </lineage>
</organism>
<name>A0A1J1IK56_9DIPT</name>
<evidence type="ECO:0000313" key="1">
    <source>
        <dbReference type="EMBL" id="CRL00623.1"/>
    </source>
</evidence>